<dbReference type="EMBL" id="MU860418">
    <property type="protein sequence ID" value="KAK4234094.1"/>
    <property type="molecule type" value="Genomic_DNA"/>
</dbReference>
<dbReference type="Proteomes" id="UP001303760">
    <property type="component" value="Unassembled WGS sequence"/>
</dbReference>
<sequence length="186" mass="20088">MCVRRAATSERAPVLGSAQPRSPATRDSTSVTVTEVVTVTKTVSFVVMEAGTVTRMSSVSVVADVLRNRDGHGLRSRLAVWVYGIKRDFGTVYRSNSNRGGCIAEGRDRDSGGLEPAHLHAETHTYPTSPRRPEAYAGYGEATVRAATRFLFFPLREAGPVVCMLALVAATTVYAVVENMLSPLTR</sequence>
<keyword evidence="4" id="KW-1185">Reference proteome</keyword>
<evidence type="ECO:0000256" key="1">
    <source>
        <dbReference type="SAM" id="MobiDB-lite"/>
    </source>
</evidence>
<evidence type="ECO:0000313" key="3">
    <source>
        <dbReference type="EMBL" id="KAK4234094.1"/>
    </source>
</evidence>
<proteinExistence type="predicted"/>
<feature type="transmembrane region" description="Helical" evidence="2">
    <location>
        <begin position="158"/>
        <end position="177"/>
    </location>
</feature>
<reference evidence="3" key="1">
    <citation type="journal article" date="2023" name="Mol. Phylogenet. Evol.">
        <title>Genome-scale phylogeny and comparative genomics of the fungal order Sordariales.</title>
        <authorList>
            <person name="Hensen N."/>
            <person name="Bonometti L."/>
            <person name="Westerberg I."/>
            <person name="Brannstrom I.O."/>
            <person name="Guillou S."/>
            <person name="Cros-Aarteil S."/>
            <person name="Calhoun S."/>
            <person name="Haridas S."/>
            <person name="Kuo A."/>
            <person name="Mondo S."/>
            <person name="Pangilinan J."/>
            <person name="Riley R."/>
            <person name="LaButti K."/>
            <person name="Andreopoulos B."/>
            <person name="Lipzen A."/>
            <person name="Chen C."/>
            <person name="Yan M."/>
            <person name="Daum C."/>
            <person name="Ng V."/>
            <person name="Clum A."/>
            <person name="Steindorff A."/>
            <person name="Ohm R.A."/>
            <person name="Martin F."/>
            <person name="Silar P."/>
            <person name="Natvig D.O."/>
            <person name="Lalanne C."/>
            <person name="Gautier V."/>
            <person name="Ament-Velasquez S.L."/>
            <person name="Kruys A."/>
            <person name="Hutchinson M.I."/>
            <person name="Powell A.J."/>
            <person name="Barry K."/>
            <person name="Miller A.N."/>
            <person name="Grigoriev I.V."/>
            <person name="Debuchy R."/>
            <person name="Gladieux P."/>
            <person name="Hiltunen Thoren M."/>
            <person name="Johannesson H."/>
        </authorList>
    </citation>
    <scope>NUCLEOTIDE SEQUENCE</scope>
    <source>
        <strain evidence="3">CBS 532.94</strain>
    </source>
</reference>
<evidence type="ECO:0000313" key="4">
    <source>
        <dbReference type="Proteomes" id="UP001303760"/>
    </source>
</evidence>
<comment type="caution">
    <text evidence="3">The sequence shown here is derived from an EMBL/GenBank/DDBJ whole genome shotgun (WGS) entry which is preliminary data.</text>
</comment>
<reference evidence="3" key="2">
    <citation type="submission" date="2023-05" db="EMBL/GenBank/DDBJ databases">
        <authorList>
            <consortium name="Lawrence Berkeley National Laboratory"/>
            <person name="Steindorff A."/>
            <person name="Hensen N."/>
            <person name="Bonometti L."/>
            <person name="Westerberg I."/>
            <person name="Brannstrom I.O."/>
            <person name="Guillou S."/>
            <person name="Cros-Aarteil S."/>
            <person name="Calhoun S."/>
            <person name="Haridas S."/>
            <person name="Kuo A."/>
            <person name="Mondo S."/>
            <person name="Pangilinan J."/>
            <person name="Riley R."/>
            <person name="Labutti K."/>
            <person name="Andreopoulos B."/>
            <person name="Lipzen A."/>
            <person name="Chen C."/>
            <person name="Yanf M."/>
            <person name="Daum C."/>
            <person name="Ng V."/>
            <person name="Clum A."/>
            <person name="Ohm R."/>
            <person name="Martin F."/>
            <person name="Silar P."/>
            <person name="Natvig D."/>
            <person name="Lalanne C."/>
            <person name="Gautier V."/>
            <person name="Ament-Velasquez S.L."/>
            <person name="Kruys A."/>
            <person name="Hutchinson M.I."/>
            <person name="Powell A.J."/>
            <person name="Barry K."/>
            <person name="Miller A.N."/>
            <person name="Grigoriev I.V."/>
            <person name="Debuchy R."/>
            <person name="Gladieux P."/>
            <person name="Thoren M.H."/>
            <person name="Johannesson H."/>
        </authorList>
    </citation>
    <scope>NUCLEOTIDE SEQUENCE</scope>
    <source>
        <strain evidence="3">CBS 532.94</strain>
    </source>
</reference>
<protein>
    <submittedName>
        <fullName evidence="3">Uncharacterized protein</fullName>
    </submittedName>
</protein>
<keyword evidence="2" id="KW-0812">Transmembrane</keyword>
<organism evidence="3 4">
    <name type="scientific">Achaetomium macrosporum</name>
    <dbReference type="NCBI Taxonomy" id="79813"/>
    <lineage>
        <taxon>Eukaryota</taxon>
        <taxon>Fungi</taxon>
        <taxon>Dikarya</taxon>
        <taxon>Ascomycota</taxon>
        <taxon>Pezizomycotina</taxon>
        <taxon>Sordariomycetes</taxon>
        <taxon>Sordariomycetidae</taxon>
        <taxon>Sordariales</taxon>
        <taxon>Chaetomiaceae</taxon>
        <taxon>Achaetomium</taxon>
    </lineage>
</organism>
<dbReference type="AlphaFoldDB" id="A0AAN7HAQ6"/>
<name>A0AAN7HAQ6_9PEZI</name>
<keyword evidence="2" id="KW-0472">Membrane</keyword>
<gene>
    <name evidence="3" type="ORF">C8A03DRAFT_38153</name>
</gene>
<feature type="region of interest" description="Disordered" evidence="1">
    <location>
        <begin position="1"/>
        <end position="29"/>
    </location>
</feature>
<keyword evidence="2" id="KW-1133">Transmembrane helix</keyword>
<accession>A0AAN7HAQ6</accession>
<evidence type="ECO:0000256" key="2">
    <source>
        <dbReference type="SAM" id="Phobius"/>
    </source>
</evidence>